<feature type="domain" description="DUF3502" evidence="3">
    <location>
        <begin position="482"/>
        <end position="551"/>
    </location>
</feature>
<evidence type="ECO:0000256" key="2">
    <source>
        <dbReference type="SAM" id="SignalP"/>
    </source>
</evidence>
<feature type="compositionally biased region" description="Low complexity" evidence="1">
    <location>
        <begin position="22"/>
        <end position="39"/>
    </location>
</feature>
<dbReference type="InterPro" id="IPR050490">
    <property type="entry name" value="Bact_solute-bd_prot1"/>
</dbReference>
<feature type="compositionally biased region" description="Basic and acidic residues" evidence="1">
    <location>
        <begin position="40"/>
        <end position="49"/>
    </location>
</feature>
<dbReference type="PROSITE" id="PS51257">
    <property type="entry name" value="PROKAR_LIPOPROTEIN"/>
    <property type="match status" value="1"/>
</dbReference>
<dbReference type="EMBL" id="CP146256">
    <property type="protein sequence ID" value="XAH73880.1"/>
    <property type="molecule type" value="Genomic_DNA"/>
</dbReference>
<protein>
    <submittedName>
        <fullName evidence="4">DUF3502 domain-containing protein</fullName>
    </submittedName>
</protein>
<evidence type="ECO:0000313" key="5">
    <source>
        <dbReference type="Proteomes" id="UP001451571"/>
    </source>
</evidence>
<organism evidence="4 5">
    <name type="scientific">Kineothrix sedimenti</name>
    <dbReference type="NCBI Taxonomy" id="3123317"/>
    <lineage>
        <taxon>Bacteria</taxon>
        <taxon>Bacillati</taxon>
        <taxon>Bacillota</taxon>
        <taxon>Clostridia</taxon>
        <taxon>Lachnospirales</taxon>
        <taxon>Lachnospiraceae</taxon>
        <taxon>Kineothrix</taxon>
    </lineage>
</organism>
<evidence type="ECO:0000259" key="3">
    <source>
        <dbReference type="Pfam" id="PF12010"/>
    </source>
</evidence>
<evidence type="ECO:0000256" key="1">
    <source>
        <dbReference type="SAM" id="MobiDB-lite"/>
    </source>
</evidence>
<dbReference type="PANTHER" id="PTHR43649:SF17">
    <property type="entry name" value="ABC TRANSPORTER SOLUTE BINDING PROTEIN-SUGAR TRANSPORT"/>
    <property type="match status" value="1"/>
</dbReference>
<dbReference type="PANTHER" id="PTHR43649">
    <property type="entry name" value="ARABINOSE-BINDING PROTEIN-RELATED"/>
    <property type="match status" value="1"/>
</dbReference>
<name>A0ABZ3EWP0_9FIRM</name>
<dbReference type="InterPro" id="IPR022627">
    <property type="entry name" value="DUF3502"/>
</dbReference>
<dbReference type="Gene3D" id="3.40.190.10">
    <property type="entry name" value="Periplasmic binding protein-like II"/>
    <property type="match status" value="2"/>
</dbReference>
<gene>
    <name evidence="4" type="ORF">V6984_20645</name>
</gene>
<evidence type="ECO:0000313" key="4">
    <source>
        <dbReference type="EMBL" id="XAH73880.1"/>
    </source>
</evidence>
<dbReference type="Proteomes" id="UP001451571">
    <property type="component" value="Chromosome"/>
</dbReference>
<dbReference type="RefSeq" id="WP_342757481.1">
    <property type="nucleotide sequence ID" value="NZ_CP146256.1"/>
</dbReference>
<sequence>MKKKLVALLLAASMVIGLAGCGSSSDSASTASDSTGTASESKEESKDESAAAGEETAAADIDTSEHVVITYMTTGEPPSGTKEKFDEMMVELNAILTEKINAELQIYFIPWTDYLSNYNLTLASMDGTVDLVGTASDWLDAWPNAKNGAFLELSEDMLKTYAPQTWESVPAENWDLCKYNGDIYLMPEDNYAQWTNHGYIYRLDYAKEAGLADGVHSWADLTEYFRYVKEAYPDIIPWDSDGTQYATMAGGYIQSNSNYVSIDGLNSGAMWGGTKDDLYTIYSPYVTETDLLVEYAKMMKEWDEIGVWKTDVLNNTVSTNRDDYRIGRVAAEQHHTQTWTDLVSHTPANTIYADDPDAETGFFYFGEESQNVVALSITHGAMAVSAGSKNPERALMVYDLLRNDPDCYKLLCYGIQGVSWDLDESGLRILPEGYNQDTDNINGTTNYWWGRNDDLEIRDASRNWDEIDKLYAEYDKIKIEYPYGQFVADVDLVQSQINNINEIHTNYMKQIAFGKYTGTAEDIVAEYQAALEAAGINEVTGELQRQFDELYK</sequence>
<feature type="signal peptide" evidence="2">
    <location>
        <begin position="1"/>
        <end position="19"/>
    </location>
</feature>
<proteinExistence type="predicted"/>
<keyword evidence="5" id="KW-1185">Reference proteome</keyword>
<accession>A0ABZ3EWP0</accession>
<feature type="chain" id="PRO_5045624745" evidence="2">
    <location>
        <begin position="20"/>
        <end position="552"/>
    </location>
</feature>
<dbReference type="SUPFAM" id="SSF53850">
    <property type="entry name" value="Periplasmic binding protein-like II"/>
    <property type="match status" value="1"/>
</dbReference>
<keyword evidence="2" id="KW-0732">Signal</keyword>
<feature type="region of interest" description="Disordered" evidence="1">
    <location>
        <begin position="21"/>
        <end position="57"/>
    </location>
</feature>
<reference evidence="4 5" key="1">
    <citation type="submission" date="2024-02" db="EMBL/GenBank/DDBJ databases">
        <title>Bacterial strain from lacustrine sediment.</title>
        <authorList>
            <person name="Petit C."/>
            <person name="Fadhlaoui K."/>
        </authorList>
    </citation>
    <scope>NUCLEOTIDE SEQUENCE [LARGE SCALE GENOMIC DNA]</scope>
    <source>
        <strain evidence="4 5">IPX-CK</strain>
    </source>
</reference>
<dbReference type="Pfam" id="PF12010">
    <property type="entry name" value="DUF3502"/>
    <property type="match status" value="1"/>
</dbReference>